<feature type="compositionally biased region" description="Acidic residues" evidence="1">
    <location>
        <begin position="771"/>
        <end position="860"/>
    </location>
</feature>
<dbReference type="GO" id="GO:0005524">
    <property type="term" value="F:ATP binding"/>
    <property type="evidence" value="ECO:0007669"/>
    <property type="project" value="InterPro"/>
</dbReference>
<evidence type="ECO:0000259" key="2">
    <source>
        <dbReference type="PROSITE" id="PS51192"/>
    </source>
</evidence>
<feature type="region of interest" description="Disordered" evidence="1">
    <location>
        <begin position="210"/>
        <end position="291"/>
    </location>
</feature>
<accession>A0A6C0H1M0</accession>
<dbReference type="SUPFAM" id="SSF52540">
    <property type="entry name" value="P-loop containing nucleoside triphosphate hydrolases"/>
    <property type="match status" value="2"/>
</dbReference>
<organism evidence="3">
    <name type="scientific">viral metagenome</name>
    <dbReference type="NCBI Taxonomy" id="1070528"/>
    <lineage>
        <taxon>unclassified sequences</taxon>
        <taxon>metagenomes</taxon>
        <taxon>organismal metagenomes</taxon>
    </lineage>
</organism>
<feature type="region of interest" description="Disordered" evidence="1">
    <location>
        <begin position="768"/>
        <end position="872"/>
    </location>
</feature>
<dbReference type="Gene3D" id="3.40.50.10810">
    <property type="entry name" value="Tandem AAA-ATPase domain"/>
    <property type="match status" value="1"/>
</dbReference>
<sequence>MPPKKTKKTTPESSGSKTKKRTTRKKLVIQNVLEKVILSRSPVKVDVNTPNPLTEAILGSEKPVENPVEVEEKKRRAPNLMRWNEKTGKYEKLKKTARFKILGCDYNYEPTEEDAPRVQELNRLKIDDLKKILEDLREGSTEGGLTAGARRHNEFVNLIICIENAKRRDKLQRLTQLPEPEVIQPPAPEPPQISATVEPTQISATVEPTEISAEEGATETPAPEPPQISAEEEATETPAPEPPQMSAEEGATETPAPEPEEPYTQEPPTPKSRESISTEDKTDENQDIPETGSLQYNLFLKEQEKKEFEDSKKNPDANTFLYPSINDPNFNVKIANRKEFNDTQYDGTIYDVKKQSDILCNSDFELLPHQLFVKNFLSFQTPYNALLLYHGLGSGKTSSAIGVAEEMRTYMRQVGFHQKIMVVASPNVQKNFELQLFDERKLRLEDGIWRINTPMGNDLLNEINPTQLKGLPKDKVITQIKRLINQYYTFMGYRELSNFIHKKITIEDETKYSRSQIEKIKSQKIKALFNNRLVIIDEVHNIRISDDNRERKKTAALLMEVVKHAENMRLLLLSATPMFNSYTEIIWLVNLMNALDKRSLIKENEVFDKEGNFLPERTLPNGIRLEGGKELLQRKLTGYISYVRGENPFTFPYRVYPTLFSPENTFVNKDITYPTMQMNRKPIETSLKHVPVYLTKMGEYQQRGYDYIMNNMRTKAFKTTNLYGEERVMPSFENMESFGYIHLQQPLESLNIVYPSVELDNALSSMITEEATPESAEEASPESAEEASPESAEEASPESTEEASPESAEEASPESTEEASPESAEEASPESAEEASPESAEEASPESAEEASPESAEEASPESSTSAPEYDTEAAETIIKNMVGKTGLSNIVTYKSQNSPYPIRYDFEYKPSILQKYGSIFKQENIHKYSCKIHKICESIRKSKGIVLVYSEYIDGGIVPIALALEEMGFARYGSAKYTKSLFKKPPAKPIDSLTMMEYGDNKESKQAKYVMITGDKSFSPNNLEDIKYVTNPENKNGENVKVILISKAGAEGLDFKNIRQVHILEPWYNMNRMEQIIGRGVRNLSHCQLPFEQRNVEIYLHCSLPQNDEETADLYIYRFAEKKALQIGKVTRLLKETATDCILNIGQTNFTPEKMAELVENQQIQIQLSSTDEPTPFKIGDKPFTEICDYMDNCSFKCSPEPQADAEIIYDTYNSDFVKINYSMIVKRIRQIFKEQPVIHKTQLVNSINVLKKFPIEHIDYVLSNFVENKHEPIYDKYGRAGYLVNREQYYAFQPIEITDEEASYYERAVPIEYKHESLNMDVPEKQQQDIKNTILPKNESTSTEYQMVIENVKINLYNAVNKGKLETKEKDWFKHMGNVINVIQENHNIPLQTIIKYVIWHNLDILPANVKLTLIKHLYGEEQNSPKNEFETHIQKYFDDKIMTNGSSKAIVLSNATQTNFLLYIQSSVDKTEWNEAQDTDYTDFKEQLRNQYIVLPQRLNETVGFMHPFETDNIVFKTKLLGEGGNNKGVTCWKVGKSKSIHKLNSILGKTMYDTSNTKYILADGVCIIMEIIMRYMTENNESTNGKVFFMDLEKTLVNRLINL</sequence>
<name>A0A6C0H1M0_9ZZZZ</name>
<dbReference type="Gene3D" id="3.40.50.300">
    <property type="entry name" value="P-loop containing nucleotide triphosphate hydrolases"/>
    <property type="match status" value="1"/>
</dbReference>
<protein>
    <recommendedName>
        <fullName evidence="2">Helicase ATP-binding domain-containing protein</fullName>
    </recommendedName>
</protein>
<dbReference type="InterPro" id="IPR027417">
    <property type="entry name" value="P-loop_NTPase"/>
</dbReference>
<dbReference type="Pfam" id="PF00176">
    <property type="entry name" value="SNF2-rel_dom"/>
    <property type="match status" value="1"/>
</dbReference>
<dbReference type="PANTHER" id="PTHR24216">
    <property type="entry name" value="PAXILLIN-RELATED"/>
    <property type="match status" value="1"/>
</dbReference>
<feature type="region of interest" description="Disordered" evidence="1">
    <location>
        <begin position="1"/>
        <end position="25"/>
    </location>
</feature>
<feature type="domain" description="Helicase ATP-binding" evidence="2">
    <location>
        <begin position="438"/>
        <end position="595"/>
    </location>
</feature>
<dbReference type="InterPro" id="IPR000330">
    <property type="entry name" value="SNF2_N"/>
</dbReference>
<dbReference type="InterPro" id="IPR001650">
    <property type="entry name" value="Helicase_C-like"/>
</dbReference>
<evidence type="ECO:0000313" key="3">
    <source>
        <dbReference type="EMBL" id="QHT74339.1"/>
    </source>
</evidence>
<dbReference type="InterPro" id="IPR038718">
    <property type="entry name" value="SNF2-like_sf"/>
</dbReference>
<dbReference type="EMBL" id="MN739849">
    <property type="protein sequence ID" value="QHT74339.1"/>
    <property type="molecule type" value="Genomic_DNA"/>
</dbReference>
<reference evidence="3" key="1">
    <citation type="journal article" date="2020" name="Nature">
        <title>Giant virus diversity and host interactions through global metagenomics.</title>
        <authorList>
            <person name="Schulz F."/>
            <person name="Roux S."/>
            <person name="Paez-Espino D."/>
            <person name="Jungbluth S."/>
            <person name="Walsh D.A."/>
            <person name="Denef V.J."/>
            <person name="McMahon K.D."/>
            <person name="Konstantinidis K.T."/>
            <person name="Eloe-Fadrosh E.A."/>
            <person name="Kyrpides N.C."/>
            <person name="Woyke T."/>
        </authorList>
    </citation>
    <scope>NUCLEOTIDE SEQUENCE</scope>
    <source>
        <strain evidence="3">GVMAG-M-3300023179-59</strain>
    </source>
</reference>
<dbReference type="PROSITE" id="PS51192">
    <property type="entry name" value="HELICASE_ATP_BIND_1"/>
    <property type="match status" value="1"/>
</dbReference>
<evidence type="ECO:0000256" key="1">
    <source>
        <dbReference type="SAM" id="MobiDB-lite"/>
    </source>
</evidence>
<feature type="compositionally biased region" description="Basic and acidic residues" evidence="1">
    <location>
        <begin position="271"/>
        <end position="284"/>
    </location>
</feature>
<dbReference type="PANTHER" id="PTHR24216:SF65">
    <property type="entry name" value="PAXILLIN-LIKE PROTEIN 1"/>
    <property type="match status" value="1"/>
</dbReference>
<dbReference type="InterPro" id="IPR014001">
    <property type="entry name" value="Helicase_ATP-bd"/>
</dbReference>
<dbReference type="Pfam" id="PF00271">
    <property type="entry name" value="Helicase_C"/>
    <property type="match status" value="1"/>
</dbReference>
<proteinExistence type="predicted"/>